<protein>
    <recommendedName>
        <fullName evidence="5">GAD-like domain protein</fullName>
    </recommendedName>
</protein>
<gene>
    <name evidence="3" type="ORF">CAL65_18960</name>
</gene>
<evidence type="ECO:0000313" key="3">
    <source>
        <dbReference type="EMBL" id="RFA32686.1"/>
    </source>
</evidence>
<dbReference type="InterPro" id="IPR014983">
    <property type="entry name" value="GAD-rel"/>
</dbReference>
<proteinExistence type="predicted"/>
<dbReference type="Proteomes" id="UP000256763">
    <property type="component" value="Unassembled WGS sequence"/>
</dbReference>
<organism evidence="3 4">
    <name type="scientific">Alkalilimnicola ehrlichii</name>
    <dbReference type="NCBI Taxonomy" id="351052"/>
    <lineage>
        <taxon>Bacteria</taxon>
        <taxon>Pseudomonadati</taxon>
        <taxon>Pseudomonadota</taxon>
        <taxon>Gammaproteobacteria</taxon>
        <taxon>Chromatiales</taxon>
        <taxon>Ectothiorhodospiraceae</taxon>
        <taxon>Alkalilimnicola</taxon>
    </lineage>
</organism>
<evidence type="ECO:0008006" key="5">
    <source>
        <dbReference type="Google" id="ProtNLM"/>
    </source>
</evidence>
<evidence type="ECO:0000259" key="1">
    <source>
        <dbReference type="Pfam" id="PF08887"/>
    </source>
</evidence>
<sequence>MSADSSAPSRRPSLGHSCYRALLPLEFKSIYANALAAYRRYAVIDGFLKTFPPSSDNIPPTAKQLDKYSQRLPASILELWERGGFGNYGNGEIKIINPDEYEKCLMGWLLRDEVDESRTTVAISSTGTLFYHRWLTDDIDDVSFINPHTSETDVCTYSGSEFLAVLADDREVREELLNPKMFEELTKRFGEIPAQEIFFYTPALRLGGRESIENVEHGNAVVHLEFLLQLALGK</sequence>
<comment type="caution">
    <text evidence="3">The sequence shown here is derived from an EMBL/GenBank/DDBJ whole genome shotgun (WGS) entry which is preliminary data.</text>
</comment>
<dbReference type="EMBL" id="NFZW01000026">
    <property type="protein sequence ID" value="RFA32686.1"/>
    <property type="molecule type" value="Genomic_DNA"/>
</dbReference>
<accession>A0A3E0WL30</accession>
<dbReference type="AlphaFoldDB" id="A0A3E0WL30"/>
<feature type="domain" description="GAD-related" evidence="1">
    <location>
        <begin position="44"/>
        <end position="125"/>
    </location>
</feature>
<reference evidence="4" key="1">
    <citation type="submission" date="2017-05" db="EMBL/GenBank/DDBJ databases">
        <authorList>
            <person name="Sharma S."/>
            <person name="Sidhu C."/>
            <person name="Pinnaka A.K."/>
        </authorList>
    </citation>
    <scope>NUCLEOTIDE SEQUENCE [LARGE SCALE GENOMIC DNA]</scope>
    <source>
        <strain evidence="4">AK93</strain>
    </source>
</reference>
<dbReference type="InterPro" id="IPR015002">
    <property type="entry name" value="T6SS_Tdi1_C"/>
</dbReference>
<keyword evidence="4" id="KW-1185">Reference proteome</keyword>
<dbReference type="Pfam" id="PF08887">
    <property type="entry name" value="GAD-like"/>
    <property type="match status" value="1"/>
</dbReference>
<evidence type="ECO:0000313" key="4">
    <source>
        <dbReference type="Proteomes" id="UP000256763"/>
    </source>
</evidence>
<name>A0A3E0WL30_9GAMM</name>
<evidence type="ECO:0000259" key="2">
    <source>
        <dbReference type="Pfam" id="PF08906"/>
    </source>
</evidence>
<dbReference type="OrthoDB" id="9016361at2"/>
<dbReference type="Pfam" id="PF08906">
    <property type="entry name" value="T6SS_Tdi1_C"/>
    <property type="match status" value="1"/>
</dbReference>
<feature type="domain" description="T6SS immunity protein Tdi1 C-terminal" evidence="2">
    <location>
        <begin position="160"/>
        <end position="230"/>
    </location>
</feature>